<sequence length="40" mass="4474">MNSGRKKLVDEYGQFTRSFMRILSEDIEASAAKEAVALPN</sequence>
<evidence type="ECO:0000313" key="2">
    <source>
        <dbReference type="Proteomes" id="UP000306324"/>
    </source>
</evidence>
<dbReference type="Proteomes" id="UP000306324">
    <property type="component" value="Unassembled WGS sequence"/>
</dbReference>
<reference evidence="1 2" key="1">
    <citation type="submission" date="2019-04" db="EMBL/GenBank/DDBJ databases">
        <title>A novel phosphate-accumulating bacterium identified in bioreactor for phosphate removal from wastewater.</title>
        <authorList>
            <person name="Kotlyarov R.Y."/>
            <person name="Beletsky A.V."/>
            <person name="Kallistova A.Y."/>
            <person name="Dorofeev A.G."/>
            <person name="Nikolaev Y.Y."/>
            <person name="Pimenov N.V."/>
            <person name="Ravin N.V."/>
            <person name="Mardanov A.V."/>
        </authorList>
    </citation>
    <scope>NUCLEOTIDE SEQUENCE [LARGE SCALE GENOMIC DNA]</scope>
    <source>
        <strain evidence="1 2">Bin19</strain>
    </source>
</reference>
<dbReference type="EMBL" id="SWAD01000077">
    <property type="protein sequence ID" value="TMQ75757.1"/>
    <property type="molecule type" value="Genomic_DNA"/>
</dbReference>
<organism evidence="1 2">
    <name type="scientific">Candidatus Accumulibacter phosphatis</name>
    <dbReference type="NCBI Taxonomy" id="327160"/>
    <lineage>
        <taxon>Bacteria</taxon>
        <taxon>Pseudomonadati</taxon>
        <taxon>Pseudomonadota</taxon>
        <taxon>Betaproteobacteria</taxon>
        <taxon>Candidatus Accumulibacter</taxon>
    </lineage>
</organism>
<name>A0A5S4EK73_9PROT</name>
<gene>
    <name evidence="1" type="ORF">ACCUM_0583</name>
</gene>
<comment type="caution">
    <text evidence="1">The sequence shown here is derived from an EMBL/GenBank/DDBJ whole genome shotgun (WGS) entry which is preliminary data.</text>
</comment>
<protein>
    <submittedName>
        <fullName evidence="1">Uncharacterized protein</fullName>
    </submittedName>
</protein>
<dbReference type="AlphaFoldDB" id="A0A5S4EK73"/>
<accession>A0A5S4EK73</accession>
<proteinExistence type="predicted"/>
<keyword evidence="2" id="KW-1185">Reference proteome</keyword>
<evidence type="ECO:0000313" key="1">
    <source>
        <dbReference type="EMBL" id="TMQ75757.1"/>
    </source>
</evidence>